<keyword evidence="2" id="KW-1185">Reference proteome</keyword>
<reference evidence="1" key="1">
    <citation type="submission" date="2022-03" db="EMBL/GenBank/DDBJ databases">
        <authorList>
            <person name="Sayadi A."/>
        </authorList>
    </citation>
    <scope>NUCLEOTIDE SEQUENCE</scope>
</reference>
<accession>A0A9P0M4R4</accession>
<dbReference type="EMBL" id="CAKOFQ010007738">
    <property type="protein sequence ID" value="CAH2007199.1"/>
    <property type="molecule type" value="Genomic_DNA"/>
</dbReference>
<organism evidence="1 2">
    <name type="scientific">Acanthoscelides obtectus</name>
    <name type="common">Bean weevil</name>
    <name type="synonym">Bruchus obtectus</name>
    <dbReference type="NCBI Taxonomy" id="200917"/>
    <lineage>
        <taxon>Eukaryota</taxon>
        <taxon>Metazoa</taxon>
        <taxon>Ecdysozoa</taxon>
        <taxon>Arthropoda</taxon>
        <taxon>Hexapoda</taxon>
        <taxon>Insecta</taxon>
        <taxon>Pterygota</taxon>
        <taxon>Neoptera</taxon>
        <taxon>Endopterygota</taxon>
        <taxon>Coleoptera</taxon>
        <taxon>Polyphaga</taxon>
        <taxon>Cucujiformia</taxon>
        <taxon>Chrysomeloidea</taxon>
        <taxon>Chrysomelidae</taxon>
        <taxon>Bruchinae</taxon>
        <taxon>Bruchini</taxon>
        <taxon>Acanthoscelides</taxon>
    </lineage>
</organism>
<comment type="caution">
    <text evidence="1">The sequence shown here is derived from an EMBL/GenBank/DDBJ whole genome shotgun (WGS) entry which is preliminary data.</text>
</comment>
<protein>
    <submittedName>
        <fullName evidence="1">Uncharacterized protein</fullName>
    </submittedName>
</protein>
<sequence length="55" mass="6606">MSSNASIEFARDGRFELFYIFSLKTYRITDYRDINKKFGYTVVKRLVPRASSWIF</sequence>
<evidence type="ECO:0000313" key="2">
    <source>
        <dbReference type="Proteomes" id="UP001152888"/>
    </source>
</evidence>
<name>A0A9P0M4R4_ACAOB</name>
<evidence type="ECO:0000313" key="1">
    <source>
        <dbReference type="EMBL" id="CAH2007199.1"/>
    </source>
</evidence>
<gene>
    <name evidence="1" type="ORF">ACAOBT_LOCUS29528</name>
</gene>
<proteinExistence type="predicted"/>
<dbReference type="AlphaFoldDB" id="A0A9P0M4R4"/>
<dbReference type="Proteomes" id="UP001152888">
    <property type="component" value="Unassembled WGS sequence"/>
</dbReference>